<dbReference type="Proteomes" id="UP000191661">
    <property type="component" value="Unassembled WGS sequence"/>
</dbReference>
<proteinExistence type="predicted"/>
<dbReference type="Gene3D" id="2.60.40.1120">
    <property type="entry name" value="Carboxypeptidase-like, regulatory domain"/>
    <property type="match status" value="1"/>
</dbReference>
<dbReference type="Pfam" id="PF07705">
    <property type="entry name" value="CARDB"/>
    <property type="match status" value="1"/>
</dbReference>
<name>A0A1V6N0E9_METAZ</name>
<dbReference type="InterPro" id="IPR008964">
    <property type="entry name" value="Invasin/intimin_cell_adhesion"/>
</dbReference>
<protein>
    <recommendedName>
        <fullName evidence="1">CARDB domain-containing protein</fullName>
    </recommendedName>
</protein>
<organism evidence="2 3">
    <name type="scientific">Methanobrevibacter arboriphilus JCM 13429 = DSM 1125</name>
    <dbReference type="NCBI Taxonomy" id="1300164"/>
    <lineage>
        <taxon>Archaea</taxon>
        <taxon>Methanobacteriati</taxon>
        <taxon>Methanobacteriota</taxon>
        <taxon>Methanomada group</taxon>
        <taxon>Methanobacteria</taxon>
        <taxon>Methanobacteriales</taxon>
        <taxon>Methanobacteriaceae</taxon>
        <taxon>Methanobrevibacter</taxon>
    </lineage>
</organism>
<comment type="caution">
    <text evidence="2">The sequence shown here is derived from an EMBL/GenBank/DDBJ whole genome shotgun (WGS) entry which is preliminary data.</text>
</comment>
<gene>
    <name evidence="2" type="ORF">MBBAR_30c00060</name>
</gene>
<dbReference type="AlphaFoldDB" id="A0A1V6N0E9"/>
<dbReference type="Gene3D" id="2.60.40.10">
    <property type="entry name" value="Immunoglobulins"/>
    <property type="match status" value="1"/>
</dbReference>
<evidence type="ECO:0000313" key="2">
    <source>
        <dbReference type="EMBL" id="OQD58006.1"/>
    </source>
</evidence>
<reference evidence="2 3" key="1">
    <citation type="submission" date="2014-12" db="EMBL/GenBank/DDBJ databases">
        <title>Genome sequence of Methanobrevibacter arboriphilicus DH1, DSM1125.</title>
        <authorList>
            <person name="Poehlein A."/>
            <person name="Thauer R.K."/>
            <person name="Seedorf H."/>
            <person name="Daniel R."/>
        </authorList>
    </citation>
    <scope>NUCLEOTIDE SEQUENCE [LARGE SCALE GENOMIC DNA]</scope>
    <source>
        <strain evidence="2 3">DH1</strain>
    </source>
</reference>
<accession>A0A1V6N0E9</accession>
<evidence type="ECO:0000259" key="1">
    <source>
        <dbReference type="Pfam" id="PF07705"/>
    </source>
</evidence>
<feature type="domain" description="CARDB" evidence="1">
    <location>
        <begin position="425"/>
        <end position="507"/>
    </location>
</feature>
<dbReference type="InterPro" id="IPR013783">
    <property type="entry name" value="Ig-like_fold"/>
</dbReference>
<dbReference type="SUPFAM" id="SSF49373">
    <property type="entry name" value="Invasin/intimin cell-adhesion fragments"/>
    <property type="match status" value="1"/>
</dbReference>
<dbReference type="InterPro" id="IPR011635">
    <property type="entry name" value="CARDB"/>
</dbReference>
<evidence type="ECO:0000313" key="3">
    <source>
        <dbReference type="Proteomes" id="UP000191661"/>
    </source>
</evidence>
<keyword evidence="3" id="KW-1185">Reference proteome</keyword>
<sequence>MVFIMNYTNKTKKLIISIFIIFLLLVCLNNVSATDNDNSKGNGNDTGNITANITLSNDIGADNFDVNITSGDQSVDDCQDTNSSALYNLTDVPTGDRNVTIAINSTVNILEENDALVFNITDGFGNPITSDVIFYLNNSVYEAIYDDVNKLWFITGLNSGYWNVKINVTKSVNVIANSTNDLNLSLILNQLKVKNEKVNITIDPVLPAKNGDISEIHVKVTDEKGNPIEGVSITISINGATGFSIVKTNSYGEAILNHNYGDGKYYQWWNKPGVYPIKVMTFDTFINGINYTAKSVDGSITLINNYTPKIEVISKNSPIALYGKSIVKVRLLEYYPTKKVGEDPVWAWHPISGAYIMIWLTGTTGTMLFTDANGYATYYFDPAKTGWAKTTVSYSGYHSGNITIIQPISKEISIYVTPRADLLITNVKKITSTKYKITVKNNGEVTSQKSKLKVYYNKGRNVYSRYITVKALAKGKSITITVKLNSNNKKYKKYAVINYNHKVLEYNYDIVSKIGSNYSSKYDYSNDKISFKSDYIRYKADLAVTALSFNKKTNIYTIHVKNKGNKIATGKIYILFWYGSQKKPKSPIRLTVTLKKIKGHDTRIQPGMTLNLDGLKYPDKAKKSTILKVLNSKYKKYVYINFNKKLLESNYKNNLKGFKKSQINIVS</sequence>
<dbReference type="EMBL" id="JXMW01000030">
    <property type="protein sequence ID" value="OQD58006.1"/>
    <property type="molecule type" value="Genomic_DNA"/>
</dbReference>